<accession>A0A5J4W3N3</accession>
<comment type="caution">
    <text evidence="6">The sequence shown here is derived from an EMBL/GenBank/DDBJ whole genome shotgun (WGS) entry which is preliminary data.</text>
</comment>
<evidence type="ECO:0000313" key="6">
    <source>
        <dbReference type="EMBL" id="KAA6389438.1"/>
    </source>
</evidence>
<reference evidence="6 7" key="1">
    <citation type="submission" date="2019-03" db="EMBL/GenBank/DDBJ databases">
        <title>Single cell metagenomics reveals metabolic interactions within the superorganism composed of flagellate Streblomastix strix and complex community of Bacteroidetes bacteria on its surface.</title>
        <authorList>
            <person name="Treitli S.C."/>
            <person name="Kolisko M."/>
            <person name="Husnik F."/>
            <person name="Keeling P."/>
            <person name="Hampl V."/>
        </authorList>
    </citation>
    <scope>NUCLEOTIDE SEQUENCE [LARGE SCALE GENOMIC DNA]</scope>
    <source>
        <strain evidence="6">ST1C</strain>
    </source>
</reference>
<protein>
    <recommendedName>
        <fullName evidence="5">RRM domain-containing protein</fullName>
    </recommendedName>
</protein>
<dbReference type="PROSITE" id="PS50102">
    <property type="entry name" value="RRM"/>
    <property type="match status" value="1"/>
</dbReference>
<evidence type="ECO:0000259" key="5">
    <source>
        <dbReference type="PROSITE" id="PS50102"/>
    </source>
</evidence>
<dbReference type="CDD" id="cd00590">
    <property type="entry name" value="RRM_SF"/>
    <property type="match status" value="2"/>
</dbReference>
<dbReference type="SMART" id="SM00360">
    <property type="entry name" value="RRM"/>
    <property type="match status" value="2"/>
</dbReference>
<evidence type="ECO:0000313" key="7">
    <source>
        <dbReference type="Proteomes" id="UP000324800"/>
    </source>
</evidence>
<keyword evidence="2 3" id="KW-0694">RNA-binding</keyword>
<dbReference type="Pfam" id="PF00076">
    <property type="entry name" value="RRM_1"/>
    <property type="match status" value="2"/>
</dbReference>
<dbReference type="Gene3D" id="3.30.70.330">
    <property type="match status" value="2"/>
</dbReference>
<feature type="region of interest" description="Disordered" evidence="4">
    <location>
        <begin position="170"/>
        <end position="190"/>
    </location>
</feature>
<gene>
    <name evidence="6" type="ORF">EZS28_015036</name>
</gene>
<name>A0A5J4W3N3_9EUKA</name>
<feature type="region of interest" description="Disordered" evidence="4">
    <location>
        <begin position="15"/>
        <end position="70"/>
    </location>
</feature>
<evidence type="ECO:0000256" key="3">
    <source>
        <dbReference type="PROSITE-ProRule" id="PRU00176"/>
    </source>
</evidence>
<dbReference type="OrthoDB" id="3800936at2759"/>
<dbReference type="InterPro" id="IPR035979">
    <property type="entry name" value="RBD_domain_sf"/>
</dbReference>
<feature type="region of interest" description="Disordered" evidence="4">
    <location>
        <begin position="296"/>
        <end position="337"/>
    </location>
</feature>
<feature type="compositionally biased region" description="Basic residues" evidence="4">
    <location>
        <begin position="170"/>
        <end position="180"/>
    </location>
</feature>
<dbReference type="PANTHER" id="PTHR24012">
    <property type="entry name" value="RNA BINDING PROTEIN"/>
    <property type="match status" value="1"/>
</dbReference>
<dbReference type="GO" id="GO:0003723">
    <property type="term" value="F:RNA binding"/>
    <property type="evidence" value="ECO:0007669"/>
    <property type="project" value="UniProtKB-UniRule"/>
</dbReference>
<dbReference type="Proteomes" id="UP000324800">
    <property type="component" value="Unassembled WGS sequence"/>
</dbReference>
<sequence length="384" mass="44460">MVIHGYKIFVEYKRDNKREKSQSPHTHISPHTRISPENLSYQSKIQRQPSPSHPVVLQQTSSIQTPPPPNIMNNNNINQNPVDKRILLVQNINPLTTEENFRNTFTPFNAIKCDLNPNQRPNIANIGWADFSNESDASRALQYFNNKTIEEYQWYVQYKMLPLQNNKHKHKLRHPNKNKHKQSDQNLQPSEQTIIKDTLYVENLGPQSTKESVRSTFNRFNAKHVTLPRNQPLNKPRYANVTFYSSIDARHAMEYFQGKEIDGAKVTISFRRSNRKAFTDVPYIKQTGQFENQIGIDGQQDEKSDNQKYDNFPDDSSTPTSQPPEPDSTPPGLEQENEFTPDELVDIQTLLEHTYLDKEAVIALYLEHGKDIVSVINSIYNKTQ</sequence>
<dbReference type="InterPro" id="IPR012677">
    <property type="entry name" value="Nucleotide-bd_a/b_plait_sf"/>
</dbReference>
<feature type="compositionally biased region" description="Polar residues" evidence="4">
    <location>
        <begin position="35"/>
        <end position="50"/>
    </location>
</feature>
<dbReference type="InterPro" id="IPR000504">
    <property type="entry name" value="RRM_dom"/>
</dbReference>
<organism evidence="6 7">
    <name type="scientific">Streblomastix strix</name>
    <dbReference type="NCBI Taxonomy" id="222440"/>
    <lineage>
        <taxon>Eukaryota</taxon>
        <taxon>Metamonada</taxon>
        <taxon>Preaxostyla</taxon>
        <taxon>Oxymonadida</taxon>
        <taxon>Streblomastigidae</taxon>
        <taxon>Streblomastix</taxon>
    </lineage>
</organism>
<keyword evidence="1" id="KW-0677">Repeat</keyword>
<proteinExistence type="predicted"/>
<dbReference type="AlphaFoldDB" id="A0A5J4W3N3"/>
<evidence type="ECO:0000256" key="4">
    <source>
        <dbReference type="SAM" id="MobiDB-lite"/>
    </source>
</evidence>
<evidence type="ECO:0000256" key="2">
    <source>
        <dbReference type="ARBA" id="ARBA00022884"/>
    </source>
</evidence>
<dbReference type="EMBL" id="SNRW01003588">
    <property type="protein sequence ID" value="KAA6389438.1"/>
    <property type="molecule type" value="Genomic_DNA"/>
</dbReference>
<evidence type="ECO:0000256" key="1">
    <source>
        <dbReference type="ARBA" id="ARBA00022737"/>
    </source>
</evidence>
<feature type="domain" description="RRM" evidence="5">
    <location>
        <begin position="197"/>
        <end position="273"/>
    </location>
</feature>
<dbReference type="SUPFAM" id="SSF54928">
    <property type="entry name" value="RNA-binding domain, RBD"/>
    <property type="match status" value="2"/>
</dbReference>